<dbReference type="InterPro" id="IPR036179">
    <property type="entry name" value="Ig-like_dom_sf"/>
</dbReference>
<dbReference type="SUPFAM" id="SSF54452">
    <property type="entry name" value="MHC antigen-recognition domain"/>
    <property type="match status" value="1"/>
</dbReference>
<dbReference type="AlphaFoldDB" id="A0A3Q3S7D4"/>
<keyword evidence="2" id="KW-0393">Immunoglobulin domain</keyword>
<dbReference type="InParanoid" id="A0A3Q3S7D4"/>
<name>A0A3Q3S7D4_9TELE</name>
<evidence type="ECO:0000313" key="6">
    <source>
        <dbReference type="Ensembl" id="ENSMAMP00000018855.2"/>
    </source>
</evidence>
<feature type="signal peptide" evidence="4">
    <location>
        <begin position="1"/>
        <end position="25"/>
    </location>
</feature>
<dbReference type="STRING" id="205130.ENSMAMP00000018855"/>
<dbReference type="SUPFAM" id="SSF48726">
    <property type="entry name" value="Immunoglobulin"/>
    <property type="match status" value="1"/>
</dbReference>
<sequence>MTICSSDMKRSAVLILILNTFCAFSQTPHELVYYVGCFVNGTIEIQSEFDAEMIFYIDFQKKDIVYTVPTFLDPDPTQILVHWPILRDALTNKELCLVLTKAVAAEEKYPAEERDPPESILFPSEEIQLGVENSLICFVNHFYPPSIKVSWTKNGHPVSEGVSLSQYYYNNDQTFHQFSTLTFTPREGDIYSCTVQHSALETPNTKIWEPDFSHQSLGPDIFCGVGLTLGLLGFTIGVFFIVKGQGQ</sequence>
<dbReference type="PROSITE" id="PS00290">
    <property type="entry name" value="IG_MHC"/>
    <property type="match status" value="1"/>
</dbReference>
<feature type="domain" description="Ig-like" evidence="5">
    <location>
        <begin position="117"/>
        <end position="198"/>
    </location>
</feature>
<keyword evidence="3" id="KW-1133">Transmembrane helix</keyword>
<protein>
    <submittedName>
        <fullName evidence="6">H-2 class II histocompatibility antigen, A-U alpha chain-like</fullName>
    </submittedName>
</protein>
<dbReference type="Gene3D" id="2.60.40.10">
    <property type="entry name" value="Immunoglobulins"/>
    <property type="match status" value="1"/>
</dbReference>
<reference evidence="6" key="2">
    <citation type="submission" date="2025-09" db="UniProtKB">
        <authorList>
            <consortium name="Ensembl"/>
        </authorList>
    </citation>
    <scope>IDENTIFICATION</scope>
</reference>
<keyword evidence="3" id="KW-0472">Membrane</keyword>
<dbReference type="InterPro" id="IPR003597">
    <property type="entry name" value="Ig_C1-set"/>
</dbReference>
<organism evidence="6 7">
    <name type="scientific">Mastacembelus armatus</name>
    <name type="common">zig-zag eel</name>
    <dbReference type="NCBI Taxonomy" id="205130"/>
    <lineage>
        <taxon>Eukaryota</taxon>
        <taxon>Metazoa</taxon>
        <taxon>Chordata</taxon>
        <taxon>Craniata</taxon>
        <taxon>Vertebrata</taxon>
        <taxon>Euteleostomi</taxon>
        <taxon>Actinopterygii</taxon>
        <taxon>Neopterygii</taxon>
        <taxon>Teleostei</taxon>
        <taxon>Neoteleostei</taxon>
        <taxon>Acanthomorphata</taxon>
        <taxon>Anabantaria</taxon>
        <taxon>Synbranchiformes</taxon>
        <taxon>Mastacembelidae</taxon>
        <taxon>Mastacembelus</taxon>
    </lineage>
</organism>
<dbReference type="RefSeq" id="XP_026173645.1">
    <property type="nucleotide sequence ID" value="XM_026317860.1"/>
</dbReference>
<dbReference type="InterPro" id="IPR011162">
    <property type="entry name" value="MHC_I/II-like_Ag-recog"/>
</dbReference>
<dbReference type="PANTHER" id="PTHR19944:SF105">
    <property type="entry name" value="RLA CLASS II HISTOCOMPATIBILITY ANTIGEN, DP ALPHA-1 CHAIN"/>
    <property type="match status" value="1"/>
</dbReference>
<dbReference type="Ensembl" id="ENSMAMT00000019345.2">
    <property type="protein sequence ID" value="ENSMAMP00000018855.2"/>
    <property type="gene ID" value="ENSMAMG00000012708.2"/>
</dbReference>
<evidence type="ECO:0000256" key="4">
    <source>
        <dbReference type="SAM" id="SignalP"/>
    </source>
</evidence>
<dbReference type="GeneID" id="113136800"/>
<reference evidence="6" key="1">
    <citation type="submission" date="2025-08" db="UniProtKB">
        <authorList>
            <consortium name="Ensembl"/>
        </authorList>
    </citation>
    <scope>IDENTIFICATION</scope>
</reference>
<accession>A0A3Q3S7D4</accession>
<evidence type="ECO:0000259" key="5">
    <source>
        <dbReference type="PROSITE" id="PS50835"/>
    </source>
</evidence>
<dbReference type="Pfam" id="PF07654">
    <property type="entry name" value="C1-set"/>
    <property type="match status" value="1"/>
</dbReference>
<keyword evidence="7" id="KW-1185">Reference proteome</keyword>
<feature type="transmembrane region" description="Helical" evidence="3">
    <location>
        <begin position="221"/>
        <end position="242"/>
    </location>
</feature>
<dbReference type="CDD" id="cd05767">
    <property type="entry name" value="IgC1_MHC_II_alpha"/>
    <property type="match status" value="1"/>
</dbReference>
<proteinExistence type="predicted"/>
<dbReference type="InterPro" id="IPR050160">
    <property type="entry name" value="MHC/Immunoglobulin"/>
</dbReference>
<dbReference type="OrthoDB" id="8935021at2759"/>
<feature type="chain" id="PRO_5030081955" evidence="4">
    <location>
        <begin position="26"/>
        <end position="247"/>
    </location>
</feature>
<evidence type="ECO:0000256" key="3">
    <source>
        <dbReference type="SAM" id="Phobius"/>
    </source>
</evidence>
<evidence type="ECO:0000313" key="7">
    <source>
        <dbReference type="Proteomes" id="UP000261640"/>
    </source>
</evidence>
<evidence type="ECO:0000256" key="2">
    <source>
        <dbReference type="ARBA" id="ARBA00023319"/>
    </source>
</evidence>
<dbReference type="InterPro" id="IPR013783">
    <property type="entry name" value="Ig-like_fold"/>
</dbReference>
<dbReference type="GeneTree" id="ENSGT00940000161847"/>
<dbReference type="PROSITE" id="PS50835">
    <property type="entry name" value="IG_LIKE"/>
    <property type="match status" value="1"/>
</dbReference>
<keyword evidence="1" id="KW-0325">Glycoprotein</keyword>
<dbReference type="InterPro" id="IPR003006">
    <property type="entry name" value="Ig/MHC_CS"/>
</dbReference>
<keyword evidence="3" id="KW-0812">Transmembrane</keyword>
<dbReference type="SMART" id="SM00407">
    <property type="entry name" value="IGc1"/>
    <property type="match status" value="1"/>
</dbReference>
<dbReference type="InterPro" id="IPR007110">
    <property type="entry name" value="Ig-like_dom"/>
</dbReference>
<dbReference type="PANTHER" id="PTHR19944">
    <property type="entry name" value="MHC CLASS II-RELATED"/>
    <property type="match status" value="1"/>
</dbReference>
<evidence type="ECO:0000256" key="1">
    <source>
        <dbReference type="ARBA" id="ARBA00023180"/>
    </source>
</evidence>
<dbReference type="Proteomes" id="UP000261640">
    <property type="component" value="Unplaced"/>
</dbReference>
<keyword evidence="4" id="KW-0732">Signal</keyword>